<dbReference type="RefSeq" id="XP_022321777.1">
    <property type="nucleotide sequence ID" value="XM_022466069.1"/>
</dbReference>
<keyword evidence="4" id="KW-0963">Cytoplasm</keyword>
<evidence type="ECO:0000313" key="10">
    <source>
        <dbReference type="RefSeq" id="XP_022327512.1"/>
    </source>
</evidence>
<keyword evidence="5" id="KW-0931">ER-Golgi transport</keyword>
<protein>
    <submittedName>
        <fullName evidence="7 8">Trafficking protein particle complex subunit 2-like</fullName>
    </submittedName>
</protein>
<comment type="subcellular location">
    <subcellularLocation>
        <location evidence="1">Cytoplasm</location>
        <location evidence="1">Perinuclear region</location>
    </subcellularLocation>
</comment>
<evidence type="ECO:0000313" key="12">
    <source>
        <dbReference type="RefSeq" id="XP_022327515.1"/>
    </source>
</evidence>
<dbReference type="Gene3D" id="3.30.450.70">
    <property type="match status" value="1"/>
</dbReference>
<dbReference type="RefSeq" id="XP_022327515.1">
    <property type="nucleotide sequence ID" value="XM_022471807.1"/>
</dbReference>
<dbReference type="KEGG" id="cvn:111126888"/>
<dbReference type="RefSeq" id="XP_022321776.1">
    <property type="nucleotide sequence ID" value="XM_022466068.1"/>
</dbReference>
<dbReference type="RefSeq" id="XP_022327517.1">
    <property type="nucleotide sequence ID" value="XM_022471809.1"/>
</dbReference>
<sequence>MSGNYYFVIVGHLDNPIFEMEFCPPSRANEPKKDDHRHLNQFVAHEALDLVDEQVWTTNNMYLKIVDKFNEWFVSAFVTASRMRFMMLHDAKNEDGIKNFFTETYEMYIKHSMNPFYEINKPIVSPAFEKKVQLFGRKYLTG</sequence>
<dbReference type="RefSeq" id="XP_022327516.1">
    <property type="nucleotide sequence ID" value="XM_022471808.1"/>
</dbReference>
<evidence type="ECO:0000313" key="13">
    <source>
        <dbReference type="RefSeq" id="XP_022327516.1"/>
    </source>
</evidence>
<dbReference type="RefSeq" id="XP_022327513.1">
    <property type="nucleotide sequence ID" value="XM_022471805.1"/>
</dbReference>
<dbReference type="InterPro" id="IPR011012">
    <property type="entry name" value="Longin-like_dom_sf"/>
</dbReference>
<dbReference type="KEGG" id="cvn:111123617"/>
<evidence type="ECO:0000313" key="9">
    <source>
        <dbReference type="RefSeq" id="XP_022321777.1"/>
    </source>
</evidence>
<dbReference type="SUPFAM" id="SSF64356">
    <property type="entry name" value="SNARE-like"/>
    <property type="match status" value="1"/>
</dbReference>
<evidence type="ECO:0000313" key="7">
    <source>
        <dbReference type="RefSeq" id="XP_022321775.1"/>
    </source>
</evidence>
<evidence type="ECO:0000256" key="2">
    <source>
        <dbReference type="ARBA" id="ARBA00006626"/>
    </source>
</evidence>
<evidence type="ECO:0000313" key="8">
    <source>
        <dbReference type="RefSeq" id="XP_022321776.1"/>
    </source>
</evidence>
<evidence type="ECO:0000256" key="5">
    <source>
        <dbReference type="ARBA" id="ARBA00022892"/>
    </source>
</evidence>
<comment type="similarity">
    <text evidence="2">Belongs to the TRAPP small subunits family. Sedlin subfamily.</text>
</comment>
<evidence type="ECO:0000313" key="6">
    <source>
        <dbReference type="Proteomes" id="UP000694844"/>
    </source>
</evidence>
<dbReference type="GO" id="GO:0048471">
    <property type="term" value="C:perinuclear region of cytoplasm"/>
    <property type="evidence" value="ECO:0007669"/>
    <property type="project" value="UniProtKB-SubCell"/>
</dbReference>
<gene>
    <name evidence="10 11 12 13 14" type="primary">LOC111126888</name>
    <name evidence="7 8 9" type="synonym">LOC111123617</name>
</gene>
<dbReference type="Proteomes" id="UP000694844">
    <property type="component" value="Chromosome 3"/>
</dbReference>
<organism evidence="6 13">
    <name type="scientific">Crassostrea virginica</name>
    <name type="common">Eastern oyster</name>
    <dbReference type="NCBI Taxonomy" id="6565"/>
    <lineage>
        <taxon>Eukaryota</taxon>
        <taxon>Metazoa</taxon>
        <taxon>Spiralia</taxon>
        <taxon>Lophotrochozoa</taxon>
        <taxon>Mollusca</taxon>
        <taxon>Bivalvia</taxon>
        <taxon>Autobranchia</taxon>
        <taxon>Pteriomorphia</taxon>
        <taxon>Ostreida</taxon>
        <taxon>Ostreoidea</taxon>
        <taxon>Ostreidae</taxon>
        <taxon>Crassostrea</taxon>
    </lineage>
</organism>
<dbReference type="AlphaFoldDB" id="A0A8B8DKK2"/>
<reference evidence="7 8" key="1">
    <citation type="submission" date="2025-04" db="UniProtKB">
        <authorList>
            <consortium name="RefSeq"/>
        </authorList>
    </citation>
    <scope>IDENTIFICATION</scope>
    <source>
        <tissue evidence="7 8">Whole sample</tissue>
    </source>
</reference>
<dbReference type="RefSeq" id="XP_022327512.1">
    <property type="nucleotide sequence ID" value="XM_022471804.1"/>
</dbReference>
<name>A0A8B8DKK2_CRAVI</name>
<dbReference type="GeneID" id="111126888"/>
<evidence type="ECO:0000256" key="1">
    <source>
        <dbReference type="ARBA" id="ARBA00004556"/>
    </source>
</evidence>
<evidence type="ECO:0000256" key="4">
    <source>
        <dbReference type="ARBA" id="ARBA00022490"/>
    </source>
</evidence>
<dbReference type="InterPro" id="IPR006722">
    <property type="entry name" value="Sedlin"/>
</dbReference>
<evidence type="ECO:0000256" key="3">
    <source>
        <dbReference type="ARBA" id="ARBA00022448"/>
    </source>
</evidence>
<dbReference type="OrthoDB" id="10252102at2759"/>
<evidence type="ECO:0000313" key="11">
    <source>
        <dbReference type="RefSeq" id="XP_022327513.1"/>
    </source>
</evidence>
<evidence type="ECO:0000313" key="14">
    <source>
        <dbReference type="RefSeq" id="XP_022327517.1"/>
    </source>
</evidence>
<dbReference type="PANTHER" id="PTHR12403">
    <property type="entry name" value="TRAFFICKING PROTEIN PARTICLE COMPLEX SUBUNIT 2"/>
    <property type="match status" value="1"/>
</dbReference>
<keyword evidence="3" id="KW-0813">Transport</keyword>
<accession>A0A8B8DKK2</accession>
<proteinExistence type="inferred from homology"/>
<keyword evidence="6" id="KW-1185">Reference proteome</keyword>
<dbReference type="RefSeq" id="XP_022321775.1">
    <property type="nucleotide sequence ID" value="XM_022466067.1"/>
</dbReference>
<dbReference type="FunFam" id="3.30.450.70:FF:000001">
    <property type="entry name" value="Trafficking protein particle complex subunit 2"/>
    <property type="match status" value="1"/>
</dbReference>
<dbReference type="CDD" id="cd14825">
    <property type="entry name" value="TRAPPC2_sedlin"/>
    <property type="match status" value="1"/>
</dbReference>
<dbReference type="Pfam" id="PF04628">
    <property type="entry name" value="Sedlin_N"/>
    <property type="match status" value="1"/>
</dbReference>
<dbReference type="GO" id="GO:0006888">
    <property type="term" value="P:endoplasmic reticulum to Golgi vesicle-mediated transport"/>
    <property type="evidence" value="ECO:0007669"/>
    <property type="project" value="InterPro"/>
</dbReference>